<keyword evidence="1" id="KW-1133">Transmembrane helix</keyword>
<dbReference type="EMBL" id="JAJEWP010000001">
    <property type="protein sequence ID" value="MCC2615895.1"/>
    <property type="molecule type" value="Genomic_DNA"/>
</dbReference>
<keyword evidence="1" id="KW-0812">Transmembrane</keyword>
<keyword evidence="2" id="KW-0808">Transferase</keyword>
<gene>
    <name evidence="2" type="ORF">LJ739_06550</name>
</gene>
<evidence type="ECO:0000313" key="2">
    <source>
        <dbReference type="EMBL" id="MCC2615895.1"/>
    </source>
</evidence>
<feature type="transmembrane region" description="Helical" evidence="1">
    <location>
        <begin position="133"/>
        <end position="155"/>
    </location>
</feature>
<feature type="transmembrane region" description="Helical" evidence="1">
    <location>
        <begin position="105"/>
        <end position="121"/>
    </location>
</feature>
<protein>
    <submittedName>
        <fullName evidence="2">Acyltransferase</fullName>
    </submittedName>
</protein>
<organism evidence="2 3">
    <name type="scientific">Fluctibacter halophilus</name>
    <dbReference type="NCBI Taxonomy" id="226011"/>
    <lineage>
        <taxon>Bacteria</taxon>
        <taxon>Pseudomonadati</taxon>
        <taxon>Pseudomonadota</taxon>
        <taxon>Gammaproteobacteria</taxon>
        <taxon>Alteromonadales</taxon>
        <taxon>Alteromonadaceae</taxon>
        <taxon>Fluctibacter</taxon>
    </lineage>
</organism>
<dbReference type="GO" id="GO:0016746">
    <property type="term" value="F:acyltransferase activity"/>
    <property type="evidence" value="ECO:0007669"/>
    <property type="project" value="UniProtKB-KW"/>
</dbReference>
<reference evidence="2 3" key="1">
    <citation type="submission" date="2021-10" db="EMBL/GenBank/DDBJ databases">
        <title>Draft genome of Aestuariibacter halophilus JC2043.</title>
        <authorList>
            <person name="Emsley S.A."/>
            <person name="Pfannmuller K.M."/>
            <person name="Ushijima B."/>
            <person name="Saw J.H."/>
            <person name="Videau P."/>
        </authorList>
    </citation>
    <scope>NUCLEOTIDE SEQUENCE [LARGE SCALE GENOMIC DNA]</scope>
    <source>
        <strain evidence="2 3">JC2043</strain>
    </source>
</reference>
<accession>A0ABS8G5V2</accession>
<keyword evidence="2" id="KW-0012">Acyltransferase</keyword>
<comment type="caution">
    <text evidence="2">The sequence shown here is derived from an EMBL/GenBank/DDBJ whole genome shotgun (WGS) entry which is preliminary data.</text>
</comment>
<sequence>MNTFEECIIAARRTLTLRAYVKQRNGVPLGGKGSLGNMLYRSLGASSFAGFWRYWNPIWGYYLGRYSYAPLRRWIPDAPALLLTFALSGAVHDLAVALLRGKWDLLFTLWFSIMASVVIVTEQLKLSSQGWPVAARMFLNLFWMGSTLTLTWHVLPALTW</sequence>
<dbReference type="RefSeq" id="WP_229158273.1">
    <property type="nucleotide sequence ID" value="NZ_JAJEWP010000001.1"/>
</dbReference>
<keyword evidence="3" id="KW-1185">Reference proteome</keyword>
<keyword evidence="1" id="KW-0472">Membrane</keyword>
<evidence type="ECO:0000256" key="1">
    <source>
        <dbReference type="SAM" id="Phobius"/>
    </source>
</evidence>
<evidence type="ECO:0000313" key="3">
    <source>
        <dbReference type="Proteomes" id="UP001520878"/>
    </source>
</evidence>
<dbReference type="Proteomes" id="UP001520878">
    <property type="component" value="Unassembled WGS sequence"/>
</dbReference>
<proteinExistence type="predicted"/>
<name>A0ABS8G5V2_9ALTE</name>